<feature type="signal peptide" evidence="2">
    <location>
        <begin position="1"/>
        <end position="24"/>
    </location>
</feature>
<dbReference type="VEuPathDB" id="PiroplasmaDB:TA15690"/>
<organism evidence="3">
    <name type="scientific">Theileria annulata</name>
    <dbReference type="NCBI Taxonomy" id="5874"/>
    <lineage>
        <taxon>Eukaryota</taxon>
        <taxon>Sar</taxon>
        <taxon>Alveolata</taxon>
        <taxon>Apicomplexa</taxon>
        <taxon>Aconoidasida</taxon>
        <taxon>Piroplasmida</taxon>
        <taxon>Theileriidae</taxon>
        <taxon>Theileria</taxon>
    </lineage>
</organism>
<feature type="compositionally biased region" description="Gly residues" evidence="1">
    <location>
        <begin position="137"/>
        <end position="149"/>
    </location>
</feature>
<evidence type="ECO:0000256" key="2">
    <source>
        <dbReference type="SAM" id="SignalP"/>
    </source>
</evidence>
<feature type="compositionally biased region" description="Pro residues" evidence="1">
    <location>
        <begin position="109"/>
        <end position="127"/>
    </location>
</feature>
<reference evidence="3" key="1">
    <citation type="journal article" date="2011" name="Infect. Immun.">
        <title>Extensive Polymorphism and Evidence of Immune Selection in a Highly Dominant Antigen Recognized by Bovine CD8 T Cells Specific for Theileria annulata.</title>
        <authorList>
            <person name="Machugh N.D."/>
            <person name="Weir W."/>
            <person name="Burrells A."/>
            <person name="Lizundia R."/>
            <person name="Graham S.P."/>
            <person name="Taracha E.L."/>
            <person name="Shiels B.R."/>
            <person name="Langsley G."/>
            <person name="Morrison W.I."/>
        </authorList>
    </citation>
    <scope>NUCLEOTIDE SEQUENCE</scope>
    <source>
        <strain evidence="3">T027</strain>
    </source>
</reference>
<feature type="compositionally biased region" description="Pro residues" evidence="1">
    <location>
        <begin position="237"/>
        <end position="253"/>
    </location>
</feature>
<feature type="compositionally biased region" description="Low complexity" evidence="1">
    <location>
        <begin position="188"/>
        <end position="197"/>
    </location>
</feature>
<dbReference type="AlphaFoldDB" id="F1DPP8"/>
<gene>
    <name evidence="3" type="ORF">TA15705</name>
</gene>
<feature type="compositionally biased region" description="Low complexity" evidence="1">
    <location>
        <begin position="171"/>
        <end position="180"/>
    </location>
</feature>
<dbReference type="OrthoDB" id="10655462at2759"/>
<protein>
    <submittedName>
        <fullName evidence="3">CD8 T-cell antigen Ta9</fullName>
    </submittedName>
</protein>
<dbReference type="VEuPathDB" id="PiroplasmaDB:TA15705"/>
<evidence type="ECO:0000256" key="1">
    <source>
        <dbReference type="SAM" id="MobiDB-lite"/>
    </source>
</evidence>
<name>F1DPP8_THEAN</name>
<feature type="compositionally biased region" description="Low complexity" evidence="1">
    <location>
        <begin position="150"/>
        <end position="163"/>
    </location>
</feature>
<feature type="non-terminal residue" evidence="3">
    <location>
        <position position="391"/>
    </location>
</feature>
<feature type="compositionally biased region" description="Low complexity" evidence="1">
    <location>
        <begin position="207"/>
        <end position="232"/>
    </location>
</feature>
<feature type="compositionally biased region" description="Acidic residues" evidence="1">
    <location>
        <begin position="22"/>
        <end position="32"/>
    </location>
</feature>
<feature type="chain" id="PRO_5003265669" evidence="2">
    <location>
        <begin position="25"/>
        <end position="391"/>
    </location>
</feature>
<proteinExistence type="predicted"/>
<dbReference type="EMBL" id="HQ875460">
    <property type="protein sequence ID" value="ADX60646.1"/>
    <property type="molecule type" value="Genomic_DNA"/>
</dbReference>
<accession>F1DPP8</accession>
<sequence length="391" mass="41149">MNLLTSGIILYSFYLSTCMDSSDSDEDGDGDGDSMLPPHQRSPMFEGGLGSFSKPYSKEELEGKFPGLKSGKGPKGKGPEKPKPTPGPVKDPMMPSDQEPRGASGGPGPYQPQTPGGYPPSPYPPQGYPQGPYQATGGYGQPQTGGYGQPGPYQPGQGGYPYPQGQPGPYQPGQGGYPYPQGQPGPYQPGQGGYPYPQGQPGPYGTPGPYGQPGQYPTQTPGGYGQPPYGQPRQDPAYPPDPYAQGPVYPPTGPAGATGGYGGGASGGDGGPSQPPGPPSGPPTEAPDGMKLVSVDAKNAKNNPNVIVEEFRQGPLDRLHRQITPKPGFGFNCVEYDGVGVWVMEGYNYGTRVLLYPLRFTEKTMEVTMKDGSTKVYEKASGKNWKEKKSK</sequence>
<evidence type="ECO:0000313" key="3">
    <source>
        <dbReference type="EMBL" id="ADX60646.1"/>
    </source>
</evidence>
<keyword evidence="2" id="KW-0732">Signal</keyword>
<feature type="compositionally biased region" description="Gly residues" evidence="1">
    <location>
        <begin position="256"/>
        <end position="271"/>
    </location>
</feature>
<feature type="region of interest" description="Disordered" evidence="1">
    <location>
        <begin position="20"/>
        <end position="290"/>
    </location>
</feature>
<feature type="compositionally biased region" description="Pro residues" evidence="1">
    <location>
        <begin position="273"/>
        <end position="285"/>
    </location>
</feature>
<feature type="region of interest" description="Disordered" evidence="1">
    <location>
        <begin position="372"/>
        <end position="391"/>
    </location>
</feature>